<organism evidence="2 3">
    <name type="scientific">Kribbella karoonensis</name>
    <dbReference type="NCBI Taxonomy" id="324851"/>
    <lineage>
        <taxon>Bacteria</taxon>
        <taxon>Bacillati</taxon>
        <taxon>Actinomycetota</taxon>
        <taxon>Actinomycetes</taxon>
        <taxon>Propionibacteriales</taxon>
        <taxon>Kribbellaceae</taxon>
        <taxon>Kribbella</taxon>
    </lineage>
</organism>
<evidence type="ECO:0000313" key="2">
    <source>
        <dbReference type="EMBL" id="GAA1599081.1"/>
    </source>
</evidence>
<dbReference type="Pfam" id="PF01814">
    <property type="entry name" value="Hemerythrin"/>
    <property type="match status" value="1"/>
</dbReference>
<evidence type="ECO:0000259" key="1">
    <source>
        <dbReference type="Pfam" id="PF01814"/>
    </source>
</evidence>
<dbReference type="Proteomes" id="UP001500190">
    <property type="component" value="Unassembled WGS sequence"/>
</dbReference>
<reference evidence="2 3" key="1">
    <citation type="journal article" date="2019" name="Int. J. Syst. Evol. Microbiol.">
        <title>The Global Catalogue of Microorganisms (GCM) 10K type strain sequencing project: providing services to taxonomists for standard genome sequencing and annotation.</title>
        <authorList>
            <consortium name="The Broad Institute Genomics Platform"/>
            <consortium name="The Broad Institute Genome Sequencing Center for Infectious Disease"/>
            <person name="Wu L."/>
            <person name="Ma J."/>
        </authorList>
    </citation>
    <scope>NUCLEOTIDE SEQUENCE [LARGE SCALE GENOMIC DNA]</scope>
    <source>
        <strain evidence="2 3">JCM 14304</strain>
    </source>
</reference>
<keyword evidence="3" id="KW-1185">Reference proteome</keyword>
<gene>
    <name evidence="2" type="ORF">GCM10009742_53400</name>
</gene>
<feature type="domain" description="Hemerythrin-like" evidence="1">
    <location>
        <begin position="2"/>
        <end position="110"/>
    </location>
</feature>
<evidence type="ECO:0000313" key="3">
    <source>
        <dbReference type="Proteomes" id="UP001500190"/>
    </source>
</evidence>
<dbReference type="Gene3D" id="1.20.120.520">
    <property type="entry name" value="nmb1532 protein domain like"/>
    <property type="match status" value="1"/>
</dbReference>
<dbReference type="InterPro" id="IPR012312">
    <property type="entry name" value="Hemerythrin-like"/>
</dbReference>
<name>A0ABN2E7R0_9ACTN</name>
<accession>A0ABN2E7R0</accession>
<protein>
    <recommendedName>
        <fullName evidence="1">Hemerythrin-like domain-containing protein</fullName>
    </recommendedName>
</protein>
<sequence>MDEHYEMLDVSGRIRTLLVAGDLAGASTTLTELGRRLGPHAVREERGVFAALREQGDFAAEVLDLEADHRAFDEILAGLDPTAPEFEQRVRTFLADLSLHIDRENLGVFPVTVVTLDDDGWETVARAHADDPADTPVTR</sequence>
<comment type="caution">
    <text evidence="2">The sequence shown here is derived from an EMBL/GenBank/DDBJ whole genome shotgun (WGS) entry which is preliminary data.</text>
</comment>
<dbReference type="EMBL" id="BAAAND010000008">
    <property type="protein sequence ID" value="GAA1599081.1"/>
    <property type="molecule type" value="Genomic_DNA"/>
</dbReference>
<proteinExistence type="predicted"/>